<dbReference type="InterPro" id="IPR011861">
    <property type="entry name" value="Transald_staph-type"/>
</dbReference>
<evidence type="ECO:0000256" key="6">
    <source>
        <dbReference type="ARBA" id="ARBA00023270"/>
    </source>
</evidence>
<dbReference type="Gene3D" id="3.20.20.70">
    <property type="entry name" value="Aldolase class I"/>
    <property type="match status" value="1"/>
</dbReference>
<dbReference type="SUPFAM" id="SSF51569">
    <property type="entry name" value="Aldolase"/>
    <property type="match status" value="1"/>
</dbReference>
<dbReference type="InterPro" id="IPR036412">
    <property type="entry name" value="HAD-like_sf"/>
</dbReference>
<keyword evidence="3" id="KW-0963">Cytoplasm</keyword>
<evidence type="ECO:0000256" key="5">
    <source>
        <dbReference type="ARBA" id="ARBA00022801"/>
    </source>
</evidence>
<evidence type="ECO:0000313" key="10">
    <source>
        <dbReference type="Proteomes" id="UP001595528"/>
    </source>
</evidence>
<dbReference type="CDD" id="cd00956">
    <property type="entry name" value="Transaldolase_FSA"/>
    <property type="match status" value="1"/>
</dbReference>
<keyword evidence="10" id="KW-1185">Reference proteome</keyword>
<dbReference type="InterPro" id="IPR001585">
    <property type="entry name" value="TAL/FSA"/>
</dbReference>
<dbReference type="InterPro" id="IPR006543">
    <property type="entry name" value="Histidinol-phos"/>
</dbReference>
<keyword evidence="9" id="KW-0808">Transferase</keyword>
<dbReference type="InterPro" id="IPR006549">
    <property type="entry name" value="HAD-SF_hydro_IIIA"/>
</dbReference>
<evidence type="ECO:0000256" key="3">
    <source>
        <dbReference type="ARBA" id="ARBA00022490"/>
    </source>
</evidence>
<dbReference type="InterPro" id="IPR033919">
    <property type="entry name" value="TSA/FSA_arc/bac"/>
</dbReference>
<evidence type="ECO:0000256" key="4">
    <source>
        <dbReference type="ARBA" id="ARBA00022723"/>
    </source>
</evidence>
<evidence type="ECO:0000313" key="9">
    <source>
        <dbReference type="EMBL" id="MFC3227174.1"/>
    </source>
</evidence>
<dbReference type="SUPFAM" id="SSF56784">
    <property type="entry name" value="HAD-like"/>
    <property type="match status" value="1"/>
</dbReference>
<protein>
    <recommendedName>
        <fullName evidence="8">D,D-heptose 1,7-bisphosphate phosphatase</fullName>
    </recommendedName>
</protein>
<dbReference type="InterPro" id="IPR004446">
    <property type="entry name" value="Heptose_bisP_phosphatase"/>
</dbReference>
<dbReference type="PANTHER" id="PTHR42891:SF1">
    <property type="entry name" value="D-GLYCERO-BETA-D-MANNO-HEPTOSE-1,7-BISPHOSPHATE 7-PHOSPHATASE"/>
    <property type="match status" value="1"/>
</dbReference>
<sequence>MKRAVFLDRDGVLNRAFLADGKPRPPLDLSQFEIMQGVAEACQRLKEAGWLLIVATNQPDVARGIQPRQTVEAMHDRLRAELPLDAIKVCWEEDGPACTCYKPKPGMLLEAAREFDIDLDASIMVGDRWRDVGAGQNAGCYTILVNHGWPEPPLKVPDAVCADLLQAADIILSLTAEDWRKRKGRRAEKRGARTMPNLKDLKVKIFADGADLAGMKEMYAQPHIKGFTTNPTLMKKAGVTDYKAFAKQVLEAIPDRPISFEVFADELDEMEAQGREIATWGHNVNVKIPVTNTRGVFTGPVIAKLSKAGVVLNITAVFTVDQVKAIAEALAPETPAIVSVFAGRVADAGVDPVPLMKECHEVLKARPKAELLWASPREVLNIIQADEVGCGIITVTNDILGKLKTVGKDLDAFSLETVEMFHKDATAAGYSIETGKAEAAE</sequence>
<dbReference type="Gene3D" id="3.40.50.1000">
    <property type="entry name" value="HAD superfamily/HAD-like"/>
    <property type="match status" value="1"/>
</dbReference>
<dbReference type="NCBIfam" id="TIGR02134">
    <property type="entry name" value="transald_staph"/>
    <property type="match status" value="1"/>
</dbReference>
<reference evidence="10" key="1">
    <citation type="journal article" date="2019" name="Int. J. Syst. Evol. Microbiol.">
        <title>The Global Catalogue of Microorganisms (GCM) 10K type strain sequencing project: providing services to taxonomists for standard genome sequencing and annotation.</title>
        <authorList>
            <consortium name="The Broad Institute Genomics Platform"/>
            <consortium name="The Broad Institute Genome Sequencing Center for Infectious Disease"/>
            <person name="Wu L."/>
            <person name="Ma J."/>
        </authorList>
    </citation>
    <scope>NUCLEOTIDE SEQUENCE [LARGE SCALE GENOMIC DNA]</scope>
    <source>
        <strain evidence="10">KCTC 42964</strain>
    </source>
</reference>
<dbReference type="EMBL" id="JBHRTR010000020">
    <property type="protein sequence ID" value="MFC3227174.1"/>
    <property type="molecule type" value="Genomic_DNA"/>
</dbReference>
<dbReference type="PANTHER" id="PTHR42891">
    <property type="entry name" value="D-GLYCERO-BETA-D-MANNO-HEPTOSE-1,7-BISPHOSPHATE 7-PHOSPHATASE"/>
    <property type="match status" value="1"/>
</dbReference>
<dbReference type="RefSeq" id="WP_379899335.1">
    <property type="nucleotide sequence ID" value="NZ_JBHRTR010000020.1"/>
</dbReference>
<evidence type="ECO:0000256" key="1">
    <source>
        <dbReference type="ARBA" id="ARBA00004496"/>
    </source>
</evidence>
<evidence type="ECO:0000256" key="7">
    <source>
        <dbReference type="ARBA" id="ARBA00023277"/>
    </source>
</evidence>
<keyword evidence="4" id="KW-0479">Metal-binding</keyword>
<accession>A0ABV7KYG0</accession>
<keyword evidence="5" id="KW-0378">Hydrolase</keyword>
<dbReference type="GO" id="GO:0004801">
    <property type="term" value="F:transaldolase activity"/>
    <property type="evidence" value="ECO:0007669"/>
    <property type="project" value="UniProtKB-EC"/>
</dbReference>
<comment type="subcellular location">
    <subcellularLocation>
        <location evidence="1">Cytoplasm</location>
    </subcellularLocation>
</comment>
<evidence type="ECO:0000256" key="2">
    <source>
        <dbReference type="ARBA" id="ARBA00005628"/>
    </source>
</evidence>
<comment type="similarity">
    <text evidence="2">Belongs to the GmhB family.</text>
</comment>
<keyword evidence="7" id="KW-0119">Carbohydrate metabolism</keyword>
<dbReference type="Pfam" id="PF00923">
    <property type="entry name" value="TAL_FSA"/>
    <property type="match status" value="1"/>
</dbReference>
<dbReference type="InterPro" id="IPR013785">
    <property type="entry name" value="Aldolase_TIM"/>
</dbReference>
<proteinExistence type="inferred from homology"/>
<dbReference type="CDD" id="cd07503">
    <property type="entry name" value="HAD_HisB-N"/>
    <property type="match status" value="1"/>
</dbReference>
<evidence type="ECO:0000256" key="8">
    <source>
        <dbReference type="ARBA" id="ARBA00031828"/>
    </source>
</evidence>
<gene>
    <name evidence="9" type="ORF">ACFOGJ_08040</name>
</gene>
<dbReference type="Proteomes" id="UP001595528">
    <property type="component" value="Unassembled WGS sequence"/>
</dbReference>
<dbReference type="Pfam" id="PF13242">
    <property type="entry name" value="Hydrolase_like"/>
    <property type="match status" value="1"/>
</dbReference>
<dbReference type="NCBIfam" id="TIGR01662">
    <property type="entry name" value="HAD-SF-IIIA"/>
    <property type="match status" value="1"/>
</dbReference>
<dbReference type="InterPro" id="IPR023214">
    <property type="entry name" value="HAD_sf"/>
</dbReference>
<comment type="caution">
    <text evidence="9">The sequence shown here is derived from an EMBL/GenBank/DDBJ whole genome shotgun (WGS) entry which is preliminary data.</text>
</comment>
<keyword evidence="6" id="KW-0704">Schiff base</keyword>
<name>A0ABV7KYG0_9PROT</name>
<dbReference type="NCBIfam" id="TIGR01656">
    <property type="entry name" value="Histidinol-ppas"/>
    <property type="match status" value="1"/>
</dbReference>
<organism evidence="9 10">
    <name type="scientific">Marinibaculum pumilum</name>
    <dbReference type="NCBI Taxonomy" id="1766165"/>
    <lineage>
        <taxon>Bacteria</taxon>
        <taxon>Pseudomonadati</taxon>
        <taxon>Pseudomonadota</taxon>
        <taxon>Alphaproteobacteria</taxon>
        <taxon>Rhodospirillales</taxon>
        <taxon>Rhodospirillaceae</taxon>
        <taxon>Marinibaculum</taxon>
    </lineage>
</organism>